<dbReference type="AlphaFoldDB" id="A0AAV5I3N5"/>
<protein>
    <submittedName>
        <fullName evidence="2">Uncharacterized protein</fullName>
    </submittedName>
</protein>
<name>A0AAV5I3N5_9ROSI</name>
<proteinExistence type="predicted"/>
<keyword evidence="3" id="KW-1185">Reference proteome</keyword>
<reference evidence="2 3" key="1">
    <citation type="journal article" date="2021" name="Commun. Biol.">
        <title>The genome of Shorea leprosula (Dipterocarpaceae) highlights the ecological relevance of drought in aseasonal tropical rainforests.</title>
        <authorList>
            <person name="Ng K.K.S."/>
            <person name="Kobayashi M.J."/>
            <person name="Fawcett J.A."/>
            <person name="Hatakeyama M."/>
            <person name="Paape T."/>
            <person name="Ng C.H."/>
            <person name="Ang C.C."/>
            <person name="Tnah L.H."/>
            <person name="Lee C.T."/>
            <person name="Nishiyama T."/>
            <person name="Sese J."/>
            <person name="O'Brien M.J."/>
            <person name="Copetti D."/>
            <person name="Mohd Noor M.I."/>
            <person name="Ong R.C."/>
            <person name="Putra M."/>
            <person name="Sireger I.Z."/>
            <person name="Indrioko S."/>
            <person name="Kosugi Y."/>
            <person name="Izuno A."/>
            <person name="Isagi Y."/>
            <person name="Lee S.L."/>
            <person name="Shimizu K.K."/>
        </authorList>
    </citation>
    <scope>NUCLEOTIDE SEQUENCE [LARGE SCALE GENOMIC DNA]</scope>
    <source>
        <strain evidence="2">214</strain>
    </source>
</reference>
<accession>A0AAV5I3N5</accession>
<evidence type="ECO:0000256" key="1">
    <source>
        <dbReference type="SAM" id="MobiDB-lite"/>
    </source>
</evidence>
<gene>
    <name evidence="2" type="ORF">SLEP1_g6067</name>
</gene>
<dbReference type="PANTHER" id="PTHR34659:SF1">
    <property type="entry name" value="PROTEIN EGT2"/>
    <property type="match status" value="1"/>
</dbReference>
<sequence>MDKGIKGITWAGNLCRRLEAVCVEAESIRLEASGLFQETVQEVQQFFSALMEDVLPSSPQGSVEDCELMVAVDADVTNDDNSVIDVEEDHSKKELLHSSHRGTVEDDGPVVGGADASVTDHDNSDVDVEEDHSEKELRHSTLVDFVEVPDSSSSSEKTSGSGTLRKLKLSINGNEDLIKEEEIQQKAVCKSFMETGEGSCSASSSSSTASSISETLIQSCKAQLPDTGFTLDNSVGESSEEASHNVVDKSELNLEESCIIVDSSLLQSLYSEAGRCKFYKGASPTKMRIRKRPLANFHKDGNLNVGSNQQKGNSFEQSFLIVESEAPEQEFSGSDWEII</sequence>
<dbReference type="PANTHER" id="PTHR34659">
    <property type="entry name" value="BNAA05G11610D PROTEIN"/>
    <property type="match status" value="1"/>
</dbReference>
<organism evidence="2 3">
    <name type="scientific">Rubroshorea leprosula</name>
    <dbReference type="NCBI Taxonomy" id="152421"/>
    <lineage>
        <taxon>Eukaryota</taxon>
        <taxon>Viridiplantae</taxon>
        <taxon>Streptophyta</taxon>
        <taxon>Embryophyta</taxon>
        <taxon>Tracheophyta</taxon>
        <taxon>Spermatophyta</taxon>
        <taxon>Magnoliopsida</taxon>
        <taxon>eudicotyledons</taxon>
        <taxon>Gunneridae</taxon>
        <taxon>Pentapetalae</taxon>
        <taxon>rosids</taxon>
        <taxon>malvids</taxon>
        <taxon>Malvales</taxon>
        <taxon>Dipterocarpaceae</taxon>
        <taxon>Rubroshorea</taxon>
    </lineage>
</organism>
<evidence type="ECO:0000313" key="2">
    <source>
        <dbReference type="EMBL" id="GKU92324.1"/>
    </source>
</evidence>
<evidence type="ECO:0000313" key="3">
    <source>
        <dbReference type="Proteomes" id="UP001054252"/>
    </source>
</evidence>
<dbReference type="Proteomes" id="UP001054252">
    <property type="component" value="Unassembled WGS sequence"/>
</dbReference>
<dbReference type="EMBL" id="BPVZ01000006">
    <property type="protein sequence ID" value="GKU92324.1"/>
    <property type="molecule type" value="Genomic_DNA"/>
</dbReference>
<dbReference type="InterPro" id="IPR053273">
    <property type="entry name" value="CST_Regulator"/>
</dbReference>
<feature type="region of interest" description="Disordered" evidence="1">
    <location>
        <begin position="91"/>
        <end position="137"/>
    </location>
</feature>
<comment type="caution">
    <text evidence="2">The sequence shown here is derived from an EMBL/GenBank/DDBJ whole genome shotgun (WGS) entry which is preliminary data.</text>
</comment>